<evidence type="ECO:0000313" key="3">
    <source>
        <dbReference type="EMBL" id="KAF2310896.1"/>
    </source>
</evidence>
<feature type="domain" description="U1-type" evidence="2">
    <location>
        <begin position="161"/>
        <end position="195"/>
    </location>
</feature>
<evidence type="ECO:0000259" key="2">
    <source>
        <dbReference type="SMART" id="SM00451"/>
    </source>
</evidence>
<dbReference type="InterPro" id="IPR003604">
    <property type="entry name" value="Matrin/U1-like-C_Znf_C2H2"/>
</dbReference>
<dbReference type="GO" id="GO:0008270">
    <property type="term" value="F:zinc ion binding"/>
    <property type="evidence" value="ECO:0007669"/>
    <property type="project" value="InterPro"/>
</dbReference>
<dbReference type="SMART" id="SM00451">
    <property type="entry name" value="ZnF_U1"/>
    <property type="match status" value="1"/>
</dbReference>
<dbReference type="Proteomes" id="UP000467840">
    <property type="component" value="Chromosome 14"/>
</dbReference>
<evidence type="ECO:0000256" key="1">
    <source>
        <dbReference type="SAM" id="MobiDB-lite"/>
    </source>
</evidence>
<dbReference type="Pfam" id="PF12874">
    <property type="entry name" value="zf-met"/>
    <property type="match status" value="1"/>
</dbReference>
<evidence type="ECO:0000313" key="4">
    <source>
        <dbReference type="Proteomes" id="UP000467840"/>
    </source>
</evidence>
<organism evidence="3 4">
    <name type="scientific">Hevea brasiliensis</name>
    <name type="common">Para rubber tree</name>
    <name type="synonym">Siphonia brasiliensis</name>
    <dbReference type="NCBI Taxonomy" id="3981"/>
    <lineage>
        <taxon>Eukaryota</taxon>
        <taxon>Viridiplantae</taxon>
        <taxon>Streptophyta</taxon>
        <taxon>Embryophyta</taxon>
        <taxon>Tracheophyta</taxon>
        <taxon>Spermatophyta</taxon>
        <taxon>Magnoliopsida</taxon>
        <taxon>eudicotyledons</taxon>
        <taxon>Gunneridae</taxon>
        <taxon>Pentapetalae</taxon>
        <taxon>rosids</taxon>
        <taxon>fabids</taxon>
        <taxon>Malpighiales</taxon>
        <taxon>Euphorbiaceae</taxon>
        <taxon>Crotonoideae</taxon>
        <taxon>Micrandreae</taxon>
        <taxon>Hevea</taxon>
    </lineage>
</organism>
<proteinExistence type="predicted"/>
<feature type="region of interest" description="Disordered" evidence="1">
    <location>
        <begin position="281"/>
        <end position="307"/>
    </location>
</feature>
<feature type="compositionally biased region" description="Basic and acidic residues" evidence="1">
    <location>
        <begin position="282"/>
        <end position="307"/>
    </location>
</feature>
<dbReference type="GO" id="GO:0003676">
    <property type="term" value="F:nucleic acid binding"/>
    <property type="evidence" value="ECO:0007669"/>
    <property type="project" value="InterPro"/>
</dbReference>
<gene>
    <name evidence="3" type="ORF">GH714_018243</name>
</gene>
<dbReference type="InterPro" id="IPR013087">
    <property type="entry name" value="Znf_C2H2_type"/>
</dbReference>
<protein>
    <recommendedName>
        <fullName evidence="2">U1-type domain-containing protein</fullName>
    </recommendedName>
</protein>
<dbReference type="EMBL" id="JAAGAX010000006">
    <property type="protein sequence ID" value="KAF2310896.1"/>
    <property type="molecule type" value="Genomic_DNA"/>
</dbReference>
<reference evidence="3 4" key="1">
    <citation type="journal article" date="2020" name="Mol. Plant">
        <title>The Chromosome-Based Rubber Tree Genome Provides New Insights into Spurge Genome Evolution and Rubber Biosynthesis.</title>
        <authorList>
            <person name="Liu J."/>
            <person name="Shi C."/>
            <person name="Shi C.C."/>
            <person name="Li W."/>
            <person name="Zhang Q.J."/>
            <person name="Zhang Y."/>
            <person name="Li K."/>
            <person name="Lu H.F."/>
            <person name="Shi C."/>
            <person name="Zhu S.T."/>
            <person name="Xiao Z.Y."/>
            <person name="Nan H."/>
            <person name="Yue Y."/>
            <person name="Zhu X.G."/>
            <person name="Wu Y."/>
            <person name="Hong X.N."/>
            <person name="Fan G.Y."/>
            <person name="Tong Y."/>
            <person name="Zhang D."/>
            <person name="Mao C.L."/>
            <person name="Liu Y.L."/>
            <person name="Hao S.J."/>
            <person name="Liu W.Q."/>
            <person name="Lv M.Q."/>
            <person name="Zhang H.B."/>
            <person name="Liu Y."/>
            <person name="Hu-Tang G.R."/>
            <person name="Wang J.P."/>
            <person name="Wang J.H."/>
            <person name="Sun Y.H."/>
            <person name="Ni S.B."/>
            <person name="Chen W.B."/>
            <person name="Zhang X.C."/>
            <person name="Jiao Y.N."/>
            <person name="Eichler E.E."/>
            <person name="Li G.H."/>
            <person name="Liu X."/>
            <person name="Gao L.Z."/>
        </authorList>
    </citation>
    <scope>NUCLEOTIDE SEQUENCE [LARGE SCALE GENOMIC DNA]</scope>
    <source>
        <strain evidence="4">cv. GT1</strain>
        <tissue evidence="3">Leaf</tissue>
    </source>
</reference>
<accession>A0A6A6MF81</accession>
<dbReference type="InterPro" id="IPR036236">
    <property type="entry name" value="Znf_C2H2_sf"/>
</dbReference>
<comment type="caution">
    <text evidence="3">The sequence shown here is derived from an EMBL/GenBank/DDBJ whole genome shotgun (WGS) entry which is preliminary data.</text>
</comment>
<dbReference type="Gene3D" id="3.30.160.60">
    <property type="entry name" value="Classic Zinc Finger"/>
    <property type="match status" value="1"/>
</dbReference>
<dbReference type="AlphaFoldDB" id="A0A6A6MF81"/>
<dbReference type="PANTHER" id="PTHR47487">
    <property type="entry name" value="OS06G0651300 PROTEIN-RELATED"/>
    <property type="match status" value="1"/>
</dbReference>
<keyword evidence="4" id="KW-1185">Reference proteome</keyword>
<sequence length="331" mass="37187">MRNKTLQREIEKERIREEIIAKEIAWRVLQAEVRRELMMEREMAMRVGDGEGGGSTFGERPTMRLEPRPWFPFMNQFDNRRLEELSAFHGRGVFDWWLQSPRVSEALVAPVVKPALEDNKDKLIVLAKPDPNHCGAKRKAATPPEGGAAGLPYAGLKKKLKEDWSCALCQVSATSERGLIEHLRGKKHKAKEARLRANKMAKNPRSMPLPKNSTKPAKLATCTASLKLEAKVEVESLQVEENWCLLCGVMEAHRKGKKHQGRLAELNQNSEAVSTITTMDAKAGEKAKGTEKENEKMTESVNDNEKITETVADNEKILENVIADAETVCRP</sequence>
<name>A0A6A6MF81_HEVBR</name>
<dbReference type="PANTHER" id="PTHR47487:SF8">
    <property type="entry name" value="OS08G0270900 PROTEIN"/>
    <property type="match status" value="1"/>
</dbReference>
<dbReference type="SUPFAM" id="SSF57667">
    <property type="entry name" value="beta-beta-alpha zinc fingers"/>
    <property type="match status" value="1"/>
</dbReference>